<evidence type="ECO:0000256" key="2">
    <source>
        <dbReference type="ARBA" id="ARBA00021549"/>
    </source>
</evidence>
<organism evidence="12 13">
    <name type="scientific">Legionella lansingensis</name>
    <dbReference type="NCBI Taxonomy" id="45067"/>
    <lineage>
        <taxon>Bacteria</taxon>
        <taxon>Pseudomonadati</taxon>
        <taxon>Pseudomonadota</taxon>
        <taxon>Gammaproteobacteria</taxon>
        <taxon>Legionellales</taxon>
        <taxon>Legionellaceae</taxon>
        <taxon>Legionella</taxon>
    </lineage>
</organism>
<dbReference type="Proteomes" id="UP000054869">
    <property type="component" value="Unassembled WGS sequence"/>
</dbReference>
<keyword evidence="5" id="KW-0997">Cell inner membrane</keyword>
<evidence type="ECO:0000256" key="9">
    <source>
        <dbReference type="ARBA" id="ARBA00025772"/>
    </source>
</evidence>
<feature type="domain" description="General secretion pathway GspH" evidence="11">
    <location>
        <begin position="44"/>
        <end position="151"/>
    </location>
</feature>
<comment type="caution">
    <text evidence="12">The sequence shown here is derived from an EMBL/GenBank/DDBJ whole genome shotgun (WGS) entry which is preliminary data.</text>
</comment>
<keyword evidence="3" id="KW-1003">Cell membrane</keyword>
<evidence type="ECO:0000256" key="5">
    <source>
        <dbReference type="ARBA" id="ARBA00022519"/>
    </source>
</evidence>
<keyword evidence="7" id="KW-1133">Transmembrane helix</keyword>
<dbReference type="SUPFAM" id="SSF54523">
    <property type="entry name" value="Pili subunits"/>
    <property type="match status" value="1"/>
</dbReference>
<evidence type="ECO:0000256" key="10">
    <source>
        <dbReference type="ARBA" id="ARBA00030775"/>
    </source>
</evidence>
<dbReference type="GO" id="GO:0015628">
    <property type="term" value="P:protein secretion by the type II secretion system"/>
    <property type="evidence" value="ECO:0007669"/>
    <property type="project" value="InterPro"/>
</dbReference>
<evidence type="ECO:0000313" key="13">
    <source>
        <dbReference type="Proteomes" id="UP000054869"/>
    </source>
</evidence>
<evidence type="ECO:0000256" key="3">
    <source>
        <dbReference type="ARBA" id="ARBA00022475"/>
    </source>
</evidence>
<evidence type="ECO:0000313" key="12">
    <source>
        <dbReference type="EMBL" id="KTD20813.1"/>
    </source>
</evidence>
<dbReference type="EMBL" id="LNYI01000034">
    <property type="protein sequence ID" value="KTD20813.1"/>
    <property type="molecule type" value="Genomic_DNA"/>
</dbReference>
<dbReference type="STRING" id="45067.Llan_1770"/>
<dbReference type="GO" id="GO:0005886">
    <property type="term" value="C:plasma membrane"/>
    <property type="evidence" value="ECO:0007669"/>
    <property type="project" value="UniProtKB-SubCell"/>
</dbReference>
<name>A0A0W0VLI1_9GAMM</name>
<dbReference type="AlphaFoldDB" id="A0A0W0VLI1"/>
<evidence type="ECO:0000256" key="1">
    <source>
        <dbReference type="ARBA" id="ARBA00004377"/>
    </source>
</evidence>
<comment type="similarity">
    <text evidence="9">Belongs to the GSP H family.</text>
</comment>
<evidence type="ECO:0000256" key="8">
    <source>
        <dbReference type="ARBA" id="ARBA00023136"/>
    </source>
</evidence>
<evidence type="ECO:0000256" key="7">
    <source>
        <dbReference type="ARBA" id="ARBA00022989"/>
    </source>
</evidence>
<evidence type="ECO:0000256" key="6">
    <source>
        <dbReference type="ARBA" id="ARBA00022692"/>
    </source>
</evidence>
<dbReference type="PATRIC" id="fig|45067.4.peg.1858"/>
<reference evidence="12 13" key="1">
    <citation type="submission" date="2015-11" db="EMBL/GenBank/DDBJ databases">
        <title>Genomic analysis of 38 Legionella species identifies large and diverse effector repertoires.</title>
        <authorList>
            <person name="Burstein D."/>
            <person name="Amaro F."/>
            <person name="Zusman T."/>
            <person name="Lifshitz Z."/>
            <person name="Cohen O."/>
            <person name="Gilbert J.A."/>
            <person name="Pupko T."/>
            <person name="Shuman H.A."/>
            <person name="Segal G."/>
        </authorList>
    </citation>
    <scope>NUCLEOTIDE SEQUENCE [LARGE SCALE GENOMIC DNA]</scope>
    <source>
        <strain evidence="12 13">ATCC 49751</strain>
    </source>
</reference>
<proteinExistence type="inferred from homology"/>
<dbReference type="Gene3D" id="3.55.40.10">
    <property type="entry name" value="minor pseudopilin epsh domain"/>
    <property type="match status" value="1"/>
</dbReference>
<accession>A0A0W0VLI1</accession>
<dbReference type="InterPro" id="IPR045584">
    <property type="entry name" value="Pilin-like"/>
</dbReference>
<gene>
    <name evidence="12" type="ORF">Llan_1770</name>
</gene>
<keyword evidence="4" id="KW-0488">Methylation</keyword>
<sequence>MKKMQGLTFFELICCLIVLGLLFLISLPSGVFLLTRNQLETVENEITMAIHYARDMALLHGSRLALAPLSGTEDWSYGMILFVDNKNHKYQPGDQVIHQWQWHHPRLRVRWRGFQSNAYLLFSSDLKHAATTGHFALLTAQSKQVKLVVNRFGRVSKQAVE</sequence>
<keyword evidence="8" id="KW-0472">Membrane</keyword>
<keyword evidence="6" id="KW-0812">Transmembrane</keyword>
<protein>
    <recommendedName>
        <fullName evidence="2">Type II secretion system protein H</fullName>
    </recommendedName>
    <alternativeName>
        <fullName evidence="10">General secretion pathway protein H</fullName>
    </alternativeName>
</protein>
<dbReference type="GO" id="GO:0015627">
    <property type="term" value="C:type II protein secretion system complex"/>
    <property type="evidence" value="ECO:0007669"/>
    <property type="project" value="InterPro"/>
</dbReference>
<dbReference type="eggNOG" id="COG4970">
    <property type="taxonomic scope" value="Bacteria"/>
</dbReference>
<keyword evidence="13" id="KW-1185">Reference proteome</keyword>
<dbReference type="InterPro" id="IPR022346">
    <property type="entry name" value="T2SS_GspH"/>
</dbReference>
<dbReference type="Pfam" id="PF12019">
    <property type="entry name" value="GspH"/>
    <property type="match status" value="1"/>
</dbReference>
<evidence type="ECO:0000256" key="4">
    <source>
        <dbReference type="ARBA" id="ARBA00022481"/>
    </source>
</evidence>
<comment type="subcellular location">
    <subcellularLocation>
        <location evidence="1">Cell inner membrane</location>
        <topology evidence="1">Single-pass membrane protein</topology>
    </subcellularLocation>
</comment>
<evidence type="ECO:0000259" key="11">
    <source>
        <dbReference type="Pfam" id="PF12019"/>
    </source>
</evidence>